<keyword evidence="1" id="KW-0614">Plasmid</keyword>
<protein>
    <submittedName>
        <fullName evidence="1">Uncharacterized protein</fullName>
    </submittedName>
</protein>
<evidence type="ECO:0000313" key="1">
    <source>
        <dbReference type="EMBL" id="APD92313.1"/>
    </source>
</evidence>
<name>A0AAC9NTJ7_9ALTE</name>
<reference evidence="1 2" key="1">
    <citation type="submission" date="2016-11" db="EMBL/GenBank/DDBJ databases">
        <title>Networking in microbes: conjugative elements and plasmids in the genus Alteromonas.</title>
        <authorList>
            <person name="Lopez-Perez M."/>
            <person name="Ramon-Marco N."/>
            <person name="Rodriguez-Valera F."/>
        </authorList>
    </citation>
    <scope>NUCLEOTIDE SEQUENCE [LARGE SCALE GENOMIC DNA]</scope>
    <source>
        <strain evidence="1 2">CP48</strain>
        <plasmid evidence="2">pamcp48-600</plasmid>
    </source>
</reference>
<accession>A0AAC9NTJ7</accession>
<proteinExistence type="predicted"/>
<dbReference type="AlphaFoldDB" id="A0AAC9NTJ7"/>
<geneLocation type="plasmid" evidence="2">
    <name>pamcp48-600</name>
</geneLocation>
<gene>
    <name evidence="1" type="ORF">BM524_20620</name>
</gene>
<organism evidence="1 2">
    <name type="scientific">Alteromonas mediterranea</name>
    <dbReference type="NCBI Taxonomy" id="314275"/>
    <lineage>
        <taxon>Bacteria</taxon>
        <taxon>Pseudomonadati</taxon>
        <taxon>Pseudomonadota</taxon>
        <taxon>Gammaproteobacteria</taxon>
        <taxon>Alteromonadales</taxon>
        <taxon>Alteromonadaceae</taxon>
        <taxon>Alteromonas/Salinimonas group</taxon>
        <taxon>Alteromonas</taxon>
    </lineage>
</organism>
<sequence>MPIHDALNKLREAAQSEDYALFNLSVGLFQEKFSKSLGGVYTEILPTVDYFSNVLAGKEREHVTLLLNDDKYDEFIFAYHAFCYQFTEQVDALKEDVASVYYFFEDAPHDDLKALLFSIHDEFSRESELTRLKALSDTQMLGLELTNKNQTQFVIFLPDASEKGRKRYSGFAENGFFTHFTQDDYASALDDAWEQGFRYPTSGNLERLSIRDEWASGTEEVLLIQQHNLGKISFDDTLEAMRNIRR</sequence>
<dbReference type="EMBL" id="CP018025">
    <property type="protein sequence ID" value="APD92313.1"/>
    <property type="molecule type" value="Genomic_DNA"/>
</dbReference>
<dbReference type="Proteomes" id="UP000182101">
    <property type="component" value="Plasmid pAMCP48-600"/>
</dbReference>
<dbReference type="RefSeq" id="WP_071960927.1">
    <property type="nucleotide sequence ID" value="NZ_CP018025.1"/>
</dbReference>
<evidence type="ECO:0000313" key="2">
    <source>
        <dbReference type="Proteomes" id="UP000182101"/>
    </source>
</evidence>